<dbReference type="CTD" id="78774778"/>
<dbReference type="GeneID" id="78774778"/>
<dbReference type="KEGG" id="crq:GCK72_008869"/>
<reference evidence="1 2" key="1">
    <citation type="submission" date="2019-12" db="EMBL/GenBank/DDBJ databases">
        <title>Chromosome-level assembly of the Caenorhabditis remanei genome.</title>
        <authorList>
            <person name="Teterina A.A."/>
            <person name="Willis J.H."/>
            <person name="Phillips P.C."/>
        </authorList>
    </citation>
    <scope>NUCLEOTIDE SEQUENCE [LARGE SCALE GENOMIC DNA]</scope>
    <source>
        <strain evidence="1 2">PX506</strain>
        <tissue evidence="1">Whole organism</tissue>
    </source>
</reference>
<comment type="caution">
    <text evidence="1">The sequence shown here is derived from an EMBL/GenBank/DDBJ whole genome shotgun (WGS) entry which is preliminary data.</text>
</comment>
<evidence type="ECO:0000313" key="2">
    <source>
        <dbReference type="Proteomes" id="UP000483820"/>
    </source>
</evidence>
<protein>
    <submittedName>
        <fullName evidence="1">Uncharacterized protein</fullName>
    </submittedName>
</protein>
<evidence type="ECO:0000313" key="1">
    <source>
        <dbReference type="EMBL" id="KAF1760620.1"/>
    </source>
</evidence>
<dbReference type="RefSeq" id="XP_053586667.1">
    <property type="nucleotide sequence ID" value="XM_053727090.1"/>
</dbReference>
<dbReference type="Proteomes" id="UP000483820">
    <property type="component" value="Chromosome III"/>
</dbReference>
<accession>A0A6A5GYN0</accession>
<name>A0A6A5GYN0_CAERE</name>
<proteinExistence type="predicted"/>
<gene>
    <name evidence="1" type="ORF">GCK72_008869</name>
</gene>
<dbReference type="EMBL" id="WUAV01000003">
    <property type="protein sequence ID" value="KAF1760620.1"/>
    <property type="molecule type" value="Genomic_DNA"/>
</dbReference>
<organism evidence="1 2">
    <name type="scientific">Caenorhabditis remanei</name>
    <name type="common">Caenorhabditis vulgaris</name>
    <dbReference type="NCBI Taxonomy" id="31234"/>
    <lineage>
        <taxon>Eukaryota</taxon>
        <taxon>Metazoa</taxon>
        <taxon>Ecdysozoa</taxon>
        <taxon>Nematoda</taxon>
        <taxon>Chromadorea</taxon>
        <taxon>Rhabditida</taxon>
        <taxon>Rhabditina</taxon>
        <taxon>Rhabditomorpha</taxon>
        <taxon>Rhabditoidea</taxon>
        <taxon>Rhabditidae</taxon>
        <taxon>Peloderinae</taxon>
        <taxon>Caenorhabditis</taxon>
    </lineage>
</organism>
<dbReference type="AlphaFoldDB" id="A0A6A5GYN0"/>
<sequence>MIAKNSRARFKFTSILKKTSEKSEREKALKDDRAITKFIFEQKNGKIELTLGLSRHHSWTLILGNTLLEEVGLSIYRDVLHKVEWILHIVQLVASEFRKQVISDELDVLRHQTTVHANHVNWKCLCQELLLDADGVLDNLEDTLLSTYCGVFPDGATPGGTPDEGTPVAFWVVAVPAMALVCDC</sequence>